<feature type="transmembrane region" description="Helical" evidence="1">
    <location>
        <begin position="53"/>
        <end position="75"/>
    </location>
</feature>
<keyword evidence="1" id="KW-1133">Transmembrane helix</keyword>
<evidence type="ECO:0000256" key="1">
    <source>
        <dbReference type="SAM" id="Phobius"/>
    </source>
</evidence>
<evidence type="ECO:0000313" key="2">
    <source>
        <dbReference type="EMBL" id="CAA6823527.1"/>
    </source>
</evidence>
<organism evidence="2">
    <name type="scientific">uncultured Aureispira sp</name>
    <dbReference type="NCBI Taxonomy" id="1331704"/>
    <lineage>
        <taxon>Bacteria</taxon>
        <taxon>Pseudomonadati</taxon>
        <taxon>Bacteroidota</taxon>
        <taxon>Saprospiria</taxon>
        <taxon>Saprospirales</taxon>
        <taxon>Saprospiraceae</taxon>
        <taxon>Aureispira</taxon>
        <taxon>environmental samples</taxon>
    </lineage>
</organism>
<keyword evidence="1" id="KW-0472">Membrane</keyword>
<dbReference type="AlphaFoldDB" id="A0A6S6TZK0"/>
<gene>
    <name evidence="2" type="ORF">HELGO_WM47282</name>
</gene>
<dbReference type="EMBL" id="CACVAQ010000329">
    <property type="protein sequence ID" value="CAA6823527.1"/>
    <property type="molecule type" value="Genomic_DNA"/>
</dbReference>
<feature type="transmembrane region" description="Helical" evidence="1">
    <location>
        <begin position="158"/>
        <end position="179"/>
    </location>
</feature>
<sequence length="182" mass="19700">MTGAYQFLKKYGVAISFGTGTVLAILTYAIILGGFPEFNPSKKEMYDLTIFNFGLYTTYALIVITCVLVALFSIVNVIKNPKGSIKGVVGFGVLLVIFFITYSMGDGLLTEALAKSDPRLIPLETKEIGSTMVKIPVVLQEGVTASSELKTADGLIKFSYVMMLLAIVSMVFAALRDLVKQS</sequence>
<feature type="transmembrane region" description="Helical" evidence="1">
    <location>
        <begin position="12"/>
        <end position="33"/>
    </location>
</feature>
<protein>
    <submittedName>
        <fullName evidence="2">Uncharacterized protein</fullName>
    </submittedName>
</protein>
<accession>A0A6S6TZK0</accession>
<proteinExistence type="predicted"/>
<feature type="transmembrane region" description="Helical" evidence="1">
    <location>
        <begin position="87"/>
        <end position="105"/>
    </location>
</feature>
<keyword evidence="1" id="KW-0812">Transmembrane</keyword>
<reference evidence="2" key="1">
    <citation type="submission" date="2020-01" db="EMBL/GenBank/DDBJ databases">
        <authorList>
            <person name="Meier V. D."/>
            <person name="Meier V D."/>
        </authorList>
    </citation>
    <scope>NUCLEOTIDE SEQUENCE</scope>
    <source>
        <strain evidence="2">HLG_WM_MAG_10</strain>
    </source>
</reference>
<name>A0A6S6TZK0_9BACT</name>